<dbReference type="InterPro" id="IPR009292">
    <property type="entry name" value="RRP36"/>
</dbReference>
<feature type="compositionally biased region" description="Acidic residues" evidence="7">
    <location>
        <begin position="50"/>
        <end position="60"/>
    </location>
</feature>
<keyword evidence="9" id="KW-1185">Reference proteome</keyword>
<feature type="region of interest" description="Disordered" evidence="7">
    <location>
        <begin position="173"/>
        <end position="201"/>
    </location>
</feature>
<comment type="function">
    <text evidence="6">Component of the 90S pre-ribosome involved in the maturation of rRNAs. Required for early cleavages of the pre-RNAs in the 40S ribosomal subunit maturation pathway.</text>
</comment>
<dbReference type="Pfam" id="PF06102">
    <property type="entry name" value="RRP36"/>
    <property type="match status" value="1"/>
</dbReference>
<gene>
    <name evidence="8" type="ORF">PHYPO_G00029280</name>
</gene>
<accession>A0A5N5MWS5</accession>
<evidence type="ECO:0000256" key="6">
    <source>
        <dbReference type="RuleBase" id="RU368027"/>
    </source>
</evidence>
<feature type="compositionally biased region" description="Acidic residues" evidence="7">
    <location>
        <begin position="82"/>
        <end position="104"/>
    </location>
</feature>
<keyword evidence="4 6" id="KW-0698">rRNA processing</keyword>
<dbReference type="EMBL" id="VFJC01000012">
    <property type="protein sequence ID" value="KAB5559452.1"/>
    <property type="molecule type" value="Genomic_DNA"/>
</dbReference>
<keyword evidence="6" id="KW-0687">Ribonucleoprotein</keyword>
<evidence type="ECO:0000256" key="5">
    <source>
        <dbReference type="ARBA" id="ARBA00023242"/>
    </source>
</evidence>
<comment type="similarity">
    <text evidence="2 6">Belongs to the RRP36 family.</text>
</comment>
<reference evidence="8 9" key="1">
    <citation type="submission" date="2019-06" db="EMBL/GenBank/DDBJ databases">
        <title>A chromosome-scale genome assembly of the striped catfish, Pangasianodon hypophthalmus.</title>
        <authorList>
            <person name="Wen M."/>
            <person name="Zahm M."/>
            <person name="Roques C."/>
            <person name="Cabau C."/>
            <person name="Klopp C."/>
            <person name="Donnadieu C."/>
            <person name="Jouanno E."/>
            <person name="Avarre J.-C."/>
            <person name="Campet M."/>
            <person name="Ha T.T.T."/>
            <person name="Dugue R."/>
            <person name="Lampietro C."/>
            <person name="Louis A."/>
            <person name="Herpin A."/>
            <person name="Echchiki A."/>
            <person name="Berthelot C."/>
            <person name="Parey E."/>
            <person name="Roest-Crollius H."/>
            <person name="Braasch I."/>
            <person name="Postlethwait J."/>
            <person name="Bobe J."/>
            <person name="Montfort J."/>
            <person name="Bouchez O."/>
            <person name="Begum T."/>
            <person name="Schartl M."/>
            <person name="Guiguen Y."/>
        </authorList>
    </citation>
    <scope>NUCLEOTIDE SEQUENCE [LARGE SCALE GENOMIC DNA]</scope>
    <source>
        <strain evidence="8 9">Indonesia</strain>
        <tissue evidence="8">Blood</tissue>
    </source>
</reference>
<dbReference type="PANTHER" id="PTHR21738:SF0">
    <property type="entry name" value="RIBOSOMAL RNA PROCESSING PROTEIN 36 HOMOLOG"/>
    <property type="match status" value="1"/>
</dbReference>
<evidence type="ECO:0000256" key="3">
    <source>
        <dbReference type="ARBA" id="ARBA00022517"/>
    </source>
</evidence>
<feature type="compositionally biased region" description="Basic and acidic residues" evidence="7">
    <location>
        <begin position="181"/>
        <end position="199"/>
    </location>
</feature>
<sequence>MRRDETRLHGAVLIITSRISITMAPKKRQTSLKQNLQFASHVQVKRPEAHEDEDEDEDALEMERNFALFSKRGPVLQSELTEKDEEETSGEESTEAAEDEEDHDTEQSVKEQAESTDMTGSEDSPNQTHCRQNDPTARSHTRTEFTPDLSTMSFEEIMRLQRKVGTKACNKLTHEAKKKKQNSEPAKRVTRDRPQEISAKKPVSFLRKVGSIKEPILRDPRFDDLSGEFKPEVFSQTYKFINDIRQREAEMVKKKLKKVKSDAKKEELKSLLKRMENQKRNHQRQEQQREKERCYKRKQRALVGHGHRPFYLKKSEKKKLQLAEKYHELKKSGKLENFLSKKRKRNAVKDRRKLP</sequence>
<dbReference type="GO" id="GO:0000462">
    <property type="term" value="P:maturation of SSU-rRNA from tricistronic rRNA transcript (SSU-rRNA, 5.8S rRNA, LSU-rRNA)"/>
    <property type="evidence" value="ECO:0007669"/>
    <property type="project" value="TreeGrafter"/>
</dbReference>
<evidence type="ECO:0000256" key="2">
    <source>
        <dbReference type="ARBA" id="ARBA00009418"/>
    </source>
</evidence>
<evidence type="ECO:0000256" key="4">
    <source>
        <dbReference type="ARBA" id="ARBA00022552"/>
    </source>
</evidence>
<evidence type="ECO:0000313" key="9">
    <source>
        <dbReference type="Proteomes" id="UP000327468"/>
    </source>
</evidence>
<proteinExistence type="inferred from homology"/>
<feature type="compositionally biased region" description="Basic residues" evidence="7">
    <location>
        <begin position="340"/>
        <end position="355"/>
    </location>
</feature>
<feature type="compositionally biased region" description="Polar residues" evidence="7">
    <location>
        <begin position="115"/>
        <end position="138"/>
    </location>
</feature>
<dbReference type="GO" id="GO:0030686">
    <property type="term" value="C:90S preribosome"/>
    <property type="evidence" value="ECO:0007669"/>
    <property type="project" value="TreeGrafter"/>
</dbReference>
<name>A0A5N5MWS5_PANHP</name>
<keyword evidence="5 6" id="KW-0539">Nucleus</keyword>
<feature type="compositionally biased region" description="Basic and acidic residues" evidence="7">
    <location>
        <begin position="273"/>
        <end position="293"/>
    </location>
</feature>
<feature type="region of interest" description="Disordered" evidence="7">
    <location>
        <begin position="40"/>
        <end position="153"/>
    </location>
</feature>
<feature type="region of interest" description="Disordered" evidence="7">
    <location>
        <begin position="273"/>
        <end position="294"/>
    </location>
</feature>
<comment type="subcellular location">
    <subcellularLocation>
        <location evidence="1 6">Nucleus</location>
        <location evidence="1 6">Nucleolus</location>
    </subcellularLocation>
</comment>
<evidence type="ECO:0000256" key="7">
    <source>
        <dbReference type="SAM" id="MobiDB-lite"/>
    </source>
</evidence>
<keyword evidence="3 6" id="KW-0690">Ribosome biogenesis</keyword>
<dbReference type="Proteomes" id="UP000327468">
    <property type="component" value="Chromosome 11"/>
</dbReference>
<protein>
    <recommendedName>
        <fullName evidence="6">rRNA biogenesis protein RRP36</fullName>
    </recommendedName>
</protein>
<evidence type="ECO:0000256" key="1">
    <source>
        <dbReference type="ARBA" id="ARBA00004604"/>
    </source>
</evidence>
<dbReference type="AlphaFoldDB" id="A0A5N5MWS5"/>
<comment type="subunit">
    <text evidence="6">Associates with 90S and pre-40S pre-ribosomal particles.</text>
</comment>
<dbReference type="GO" id="GO:0005730">
    <property type="term" value="C:nucleolus"/>
    <property type="evidence" value="ECO:0007669"/>
    <property type="project" value="UniProtKB-SubCell"/>
</dbReference>
<feature type="region of interest" description="Disordered" evidence="7">
    <location>
        <begin position="333"/>
        <end position="355"/>
    </location>
</feature>
<comment type="caution">
    <text evidence="8">The sequence shown here is derived from an EMBL/GenBank/DDBJ whole genome shotgun (WGS) entry which is preliminary data.</text>
</comment>
<dbReference type="PANTHER" id="PTHR21738">
    <property type="entry name" value="RIBOSOMAL RNA PROCESSING PROTEIN 36 HOMOLOG"/>
    <property type="match status" value="1"/>
</dbReference>
<evidence type="ECO:0000313" key="8">
    <source>
        <dbReference type="EMBL" id="KAB5559452.1"/>
    </source>
</evidence>
<organism evidence="8 9">
    <name type="scientific">Pangasianodon hypophthalmus</name>
    <name type="common">Striped catfish</name>
    <name type="synonym">Helicophagus hypophthalmus</name>
    <dbReference type="NCBI Taxonomy" id="310915"/>
    <lineage>
        <taxon>Eukaryota</taxon>
        <taxon>Metazoa</taxon>
        <taxon>Chordata</taxon>
        <taxon>Craniata</taxon>
        <taxon>Vertebrata</taxon>
        <taxon>Euteleostomi</taxon>
        <taxon>Actinopterygii</taxon>
        <taxon>Neopterygii</taxon>
        <taxon>Teleostei</taxon>
        <taxon>Ostariophysi</taxon>
        <taxon>Siluriformes</taxon>
        <taxon>Pangasiidae</taxon>
        <taxon>Pangasianodon</taxon>
    </lineage>
</organism>